<keyword evidence="3" id="KW-0805">Transcription regulation</keyword>
<organism evidence="10 11">
    <name type="scientific">Tetraparma gracilis</name>
    <dbReference type="NCBI Taxonomy" id="2962635"/>
    <lineage>
        <taxon>Eukaryota</taxon>
        <taxon>Sar</taxon>
        <taxon>Stramenopiles</taxon>
        <taxon>Ochrophyta</taxon>
        <taxon>Bolidophyceae</taxon>
        <taxon>Parmales</taxon>
        <taxon>Triparmaceae</taxon>
        <taxon>Tetraparma</taxon>
    </lineage>
</organism>
<evidence type="ECO:0000256" key="7">
    <source>
        <dbReference type="SAM" id="MobiDB-lite"/>
    </source>
</evidence>
<dbReference type="PROSITE" id="PS51294">
    <property type="entry name" value="HTH_MYB"/>
    <property type="match status" value="2"/>
</dbReference>
<dbReference type="Pfam" id="PF00249">
    <property type="entry name" value="Myb_DNA-binding"/>
    <property type="match status" value="1"/>
</dbReference>
<dbReference type="PROSITE" id="PS50090">
    <property type="entry name" value="MYB_LIKE"/>
    <property type="match status" value="2"/>
</dbReference>
<feature type="domain" description="Myb-like" evidence="8">
    <location>
        <begin position="53"/>
        <end position="103"/>
    </location>
</feature>
<dbReference type="PANTHER" id="PTHR47995">
    <property type="entry name" value="TRANSCRIPTION FACTOR MYB33-RELATED"/>
    <property type="match status" value="1"/>
</dbReference>
<accession>A0ABQ6N926</accession>
<feature type="region of interest" description="Disordered" evidence="7">
    <location>
        <begin position="110"/>
        <end position="145"/>
    </location>
</feature>
<feature type="domain" description="HTH myb-type" evidence="9">
    <location>
        <begin position="53"/>
        <end position="107"/>
    </location>
</feature>
<evidence type="ECO:0000259" key="8">
    <source>
        <dbReference type="PROSITE" id="PS50090"/>
    </source>
</evidence>
<comment type="subcellular location">
    <subcellularLocation>
        <location evidence="1">Nucleus</location>
    </subcellularLocation>
</comment>
<evidence type="ECO:0000256" key="5">
    <source>
        <dbReference type="ARBA" id="ARBA00023163"/>
    </source>
</evidence>
<protein>
    <submittedName>
        <fullName evidence="10">Uncharacterized protein</fullName>
    </submittedName>
</protein>
<dbReference type="SUPFAM" id="SSF46689">
    <property type="entry name" value="Homeodomain-like"/>
    <property type="match status" value="1"/>
</dbReference>
<evidence type="ECO:0000256" key="4">
    <source>
        <dbReference type="ARBA" id="ARBA00023125"/>
    </source>
</evidence>
<dbReference type="PANTHER" id="PTHR47995:SF18">
    <property type="entry name" value="TRANSCRIPTION FACTOR MYB65"/>
    <property type="match status" value="1"/>
</dbReference>
<dbReference type="CDD" id="cd00167">
    <property type="entry name" value="SANT"/>
    <property type="match status" value="2"/>
</dbReference>
<evidence type="ECO:0000256" key="3">
    <source>
        <dbReference type="ARBA" id="ARBA00023015"/>
    </source>
</evidence>
<evidence type="ECO:0000256" key="1">
    <source>
        <dbReference type="ARBA" id="ARBA00004123"/>
    </source>
</evidence>
<dbReference type="Gene3D" id="1.10.10.60">
    <property type="entry name" value="Homeodomain-like"/>
    <property type="match status" value="2"/>
</dbReference>
<proteinExistence type="predicted"/>
<feature type="domain" description="Myb-like" evidence="8">
    <location>
        <begin position="1"/>
        <end position="52"/>
    </location>
</feature>
<evidence type="ECO:0000313" key="10">
    <source>
        <dbReference type="EMBL" id="GMI51329.1"/>
    </source>
</evidence>
<sequence>WSAASDLALVELVAAFGGPHAELSWTGIAWRFSAECEERTGKQCRERFQNHLHPDVKKGGRTREEDARILELQAEMGNAWARMVPFLPGRSDNSIKNRFWRFQRSRVRDGEPLLSPRGASPRGSPKNSRANSQANSQANSRANSPAGCYTGFGAKSPMGFGAVRRLSTTPVPMPHAPGEDEVVYQNLHTPGRTVNGFPPLGPPLGGPV</sequence>
<reference evidence="10 11" key="1">
    <citation type="journal article" date="2023" name="Commun. Biol.">
        <title>Genome analysis of Parmales, the sister group of diatoms, reveals the evolutionary specialization of diatoms from phago-mixotrophs to photoautotrophs.</title>
        <authorList>
            <person name="Ban H."/>
            <person name="Sato S."/>
            <person name="Yoshikawa S."/>
            <person name="Yamada K."/>
            <person name="Nakamura Y."/>
            <person name="Ichinomiya M."/>
            <person name="Sato N."/>
            <person name="Blanc-Mathieu R."/>
            <person name="Endo H."/>
            <person name="Kuwata A."/>
            <person name="Ogata H."/>
        </authorList>
    </citation>
    <scope>NUCLEOTIDE SEQUENCE [LARGE SCALE GENOMIC DNA]</scope>
</reference>
<evidence type="ECO:0000256" key="2">
    <source>
        <dbReference type="ARBA" id="ARBA00022737"/>
    </source>
</evidence>
<comment type="caution">
    <text evidence="10">The sequence shown here is derived from an EMBL/GenBank/DDBJ whole genome shotgun (WGS) entry which is preliminary data.</text>
</comment>
<evidence type="ECO:0000313" key="11">
    <source>
        <dbReference type="Proteomes" id="UP001165060"/>
    </source>
</evidence>
<feature type="compositionally biased region" description="Pro residues" evidence="7">
    <location>
        <begin position="199"/>
        <end position="208"/>
    </location>
</feature>
<feature type="region of interest" description="Disordered" evidence="7">
    <location>
        <begin position="189"/>
        <end position="208"/>
    </location>
</feature>
<dbReference type="EMBL" id="BRYB01006985">
    <property type="protein sequence ID" value="GMI51329.1"/>
    <property type="molecule type" value="Genomic_DNA"/>
</dbReference>
<feature type="domain" description="HTH myb-type" evidence="9">
    <location>
        <begin position="1"/>
        <end position="52"/>
    </location>
</feature>
<keyword evidence="5" id="KW-0804">Transcription</keyword>
<evidence type="ECO:0000259" key="9">
    <source>
        <dbReference type="PROSITE" id="PS51294"/>
    </source>
</evidence>
<feature type="compositionally biased region" description="Polar residues" evidence="7">
    <location>
        <begin position="125"/>
        <end position="143"/>
    </location>
</feature>
<dbReference type="Pfam" id="PF13921">
    <property type="entry name" value="Myb_DNA-bind_6"/>
    <property type="match status" value="1"/>
</dbReference>
<dbReference type="InterPro" id="IPR001005">
    <property type="entry name" value="SANT/Myb"/>
</dbReference>
<dbReference type="InterPro" id="IPR017930">
    <property type="entry name" value="Myb_dom"/>
</dbReference>
<name>A0ABQ6N926_9STRA</name>
<dbReference type="SMART" id="SM00717">
    <property type="entry name" value="SANT"/>
    <property type="match status" value="2"/>
</dbReference>
<keyword evidence="2" id="KW-0677">Repeat</keyword>
<feature type="non-terminal residue" evidence="10">
    <location>
        <position position="208"/>
    </location>
</feature>
<evidence type="ECO:0000256" key="6">
    <source>
        <dbReference type="ARBA" id="ARBA00023242"/>
    </source>
</evidence>
<dbReference type="Proteomes" id="UP001165060">
    <property type="component" value="Unassembled WGS sequence"/>
</dbReference>
<keyword evidence="4" id="KW-0238">DNA-binding</keyword>
<gene>
    <name evidence="10" type="ORF">TeGR_g553</name>
</gene>
<feature type="non-terminal residue" evidence="10">
    <location>
        <position position="1"/>
    </location>
</feature>
<dbReference type="InterPro" id="IPR009057">
    <property type="entry name" value="Homeodomain-like_sf"/>
</dbReference>
<keyword evidence="6" id="KW-0539">Nucleus</keyword>
<keyword evidence="11" id="KW-1185">Reference proteome</keyword>